<feature type="chain" id="PRO_5039926409" evidence="3">
    <location>
        <begin position="19"/>
        <end position="301"/>
    </location>
</feature>
<dbReference type="PROSITE" id="PS00243">
    <property type="entry name" value="I_EGF_1"/>
    <property type="match status" value="1"/>
</dbReference>
<dbReference type="Gene3D" id="2.10.25.10">
    <property type="entry name" value="Laminin"/>
    <property type="match status" value="1"/>
</dbReference>
<dbReference type="RefSeq" id="XP_035681768.1">
    <property type="nucleotide sequence ID" value="XM_035825875.1"/>
</dbReference>
<evidence type="ECO:0000256" key="1">
    <source>
        <dbReference type="ARBA" id="ARBA00022729"/>
    </source>
</evidence>
<evidence type="ECO:0000256" key="3">
    <source>
        <dbReference type="SAM" id="SignalP"/>
    </source>
</evidence>
<feature type="signal peptide" evidence="3">
    <location>
        <begin position="1"/>
        <end position="18"/>
    </location>
</feature>
<keyword evidence="2" id="KW-1015">Disulfide bond</keyword>
<protein>
    <submittedName>
        <fullName evidence="5">Uncharacterized protein LOC118419483</fullName>
    </submittedName>
</protein>
<dbReference type="Proteomes" id="UP000001554">
    <property type="component" value="Chromosome 7"/>
</dbReference>
<dbReference type="GeneID" id="118419483"/>
<proteinExistence type="predicted"/>
<accession>A0A9J7LGG2</accession>
<name>A0A9J7LGG2_BRAFL</name>
<keyword evidence="4" id="KW-1185">Reference proteome</keyword>
<dbReference type="KEGG" id="bfo:118419483"/>
<keyword evidence="1 3" id="KW-0732">Signal</keyword>
<dbReference type="AlphaFoldDB" id="A0A9J7LGG2"/>
<sequence length="301" mass="32934">MYWFLQVCLFGAILGVRSFPSSAISETVEENPCILASPEGWSELEECDPTGCGNGTNGLQCGGPERGVCGCGSCICNVGWMGPTCDCRETDIDCWVQPPPDPIGQESDNTDADLDTPTNTTNITSPAPYHLLVQLEEDLDLEPQGRVRGRGRAWTSWNCDRVTAVPSNVRSSMRLSYFYQKYLQCVWYPCPELQPVCPMRPSAVPVMWCGSCLQIDGMSGTISLTVMADMLSWLCQSKQLTFPSILGLVLVGTSGHVDWEPRRHIPCLLGARRMQGAMGAVVTGIMKRTSSSMSRRTVSTD</sequence>
<evidence type="ECO:0000256" key="2">
    <source>
        <dbReference type="ARBA" id="ARBA00023157"/>
    </source>
</evidence>
<dbReference type="SUPFAM" id="SSF57196">
    <property type="entry name" value="EGF/Laminin"/>
    <property type="match status" value="1"/>
</dbReference>
<organism evidence="4 5">
    <name type="scientific">Branchiostoma floridae</name>
    <name type="common">Florida lancelet</name>
    <name type="synonym">Amphioxus</name>
    <dbReference type="NCBI Taxonomy" id="7739"/>
    <lineage>
        <taxon>Eukaryota</taxon>
        <taxon>Metazoa</taxon>
        <taxon>Chordata</taxon>
        <taxon>Cephalochordata</taxon>
        <taxon>Leptocardii</taxon>
        <taxon>Amphioxiformes</taxon>
        <taxon>Branchiostomatidae</taxon>
        <taxon>Branchiostoma</taxon>
    </lineage>
</organism>
<reference evidence="4" key="1">
    <citation type="journal article" date="2020" name="Nat. Ecol. Evol.">
        <title>Deeply conserved synteny resolves early events in vertebrate evolution.</title>
        <authorList>
            <person name="Simakov O."/>
            <person name="Marletaz F."/>
            <person name="Yue J.X."/>
            <person name="O'Connell B."/>
            <person name="Jenkins J."/>
            <person name="Brandt A."/>
            <person name="Calef R."/>
            <person name="Tung C.H."/>
            <person name="Huang T.K."/>
            <person name="Schmutz J."/>
            <person name="Satoh N."/>
            <person name="Yu J.K."/>
            <person name="Putnam N.H."/>
            <person name="Green R.E."/>
            <person name="Rokhsar D.S."/>
        </authorList>
    </citation>
    <scope>NUCLEOTIDE SEQUENCE [LARGE SCALE GENOMIC DNA]</scope>
    <source>
        <strain evidence="4">S238N-H82</strain>
    </source>
</reference>
<reference evidence="5" key="2">
    <citation type="submission" date="2025-08" db="UniProtKB">
        <authorList>
            <consortium name="RefSeq"/>
        </authorList>
    </citation>
    <scope>IDENTIFICATION</scope>
    <source>
        <strain evidence="5">S238N-H82</strain>
        <tissue evidence="5">Testes</tissue>
    </source>
</reference>
<gene>
    <name evidence="5" type="primary">LOC118419483</name>
</gene>
<evidence type="ECO:0000313" key="5">
    <source>
        <dbReference type="RefSeq" id="XP_035681768.1"/>
    </source>
</evidence>
<evidence type="ECO:0000313" key="4">
    <source>
        <dbReference type="Proteomes" id="UP000001554"/>
    </source>
</evidence>
<dbReference type="InterPro" id="IPR057243">
    <property type="entry name" value="Integrin_I-EGF_CS"/>
</dbReference>